<evidence type="ECO:0000256" key="3">
    <source>
        <dbReference type="ARBA" id="ARBA00022946"/>
    </source>
</evidence>
<feature type="repeat" description="PPR" evidence="4">
    <location>
        <begin position="305"/>
        <end position="339"/>
    </location>
</feature>
<feature type="compositionally biased region" description="Acidic residues" evidence="5">
    <location>
        <begin position="464"/>
        <end position="493"/>
    </location>
</feature>
<dbReference type="PANTHER" id="PTHR47936">
    <property type="entry name" value="PPR_LONG DOMAIN-CONTAINING PROTEIN"/>
    <property type="match status" value="1"/>
</dbReference>
<dbReference type="AlphaFoldDB" id="A0A921S5J0"/>
<dbReference type="InterPro" id="IPR011990">
    <property type="entry name" value="TPR-like_helical_dom_sf"/>
</dbReference>
<dbReference type="Proteomes" id="UP000807115">
    <property type="component" value="Chromosome 1"/>
</dbReference>
<comment type="similarity">
    <text evidence="1">Belongs to the PPR family. P subfamily.</text>
</comment>
<feature type="region of interest" description="Disordered" evidence="5">
    <location>
        <begin position="1"/>
        <end position="39"/>
    </location>
</feature>
<dbReference type="Gene3D" id="1.25.40.10">
    <property type="entry name" value="Tetratricopeptide repeat domain"/>
    <property type="match status" value="2"/>
</dbReference>
<gene>
    <name evidence="6" type="ORF">BDA96_01G477500</name>
</gene>
<organism evidence="6 7">
    <name type="scientific">Sorghum bicolor</name>
    <name type="common">Sorghum</name>
    <name type="synonym">Sorghum vulgare</name>
    <dbReference type="NCBI Taxonomy" id="4558"/>
    <lineage>
        <taxon>Eukaryota</taxon>
        <taxon>Viridiplantae</taxon>
        <taxon>Streptophyta</taxon>
        <taxon>Embryophyta</taxon>
        <taxon>Tracheophyta</taxon>
        <taxon>Spermatophyta</taxon>
        <taxon>Magnoliopsida</taxon>
        <taxon>Liliopsida</taxon>
        <taxon>Poales</taxon>
        <taxon>Poaceae</taxon>
        <taxon>PACMAD clade</taxon>
        <taxon>Panicoideae</taxon>
        <taxon>Andropogonodae</taxon>
        <taxon>Andropogoneae</taxon>
        <taxon>Sorghinae</taxon>
        <taxon>Sorghum</taxon>
    </lineage>
</organism>
<evidence type="ECO:0000256" key="5">
    <source>
        <dbReference type="SAM" id="MobiDB-lite"/>
    </source>
</evidence>
<dbReference type="InterPro" id="IPR002885">
    <property type="entry name" value="PPR_rpt"/>
</dbReference>
<name>A0A921S5J0_SORBI</name>
<dbReference type="NCBIfam" id="TIGR00756">
    <property type="entry name" value="PPR"/>
    <property type="match status" value="4"/>
</dbReference>
<protein>
    <recommendedName>
        <fullName evidence="8">Pentacotripeptide-repeat region of PRORP domain-containing protein</fullName>
    </recommendedName>
</protein>
<dbReference type="Pfam" id="PF01535">
    <property type="entry name" value="PPR"/>
    <property type="match status" value="1"/>
</dbReference>
<reference evidence="6" key="2">
    <citation type="submission" date="2020-10" db="EMBL/GenBank/DDBJ databases">
        <authorList>
            <person name="Cooper E.A."/>
            <person name="Brenton Z.W."/>
            <person name="Flinn B.S."/>
            <person name="Jenkins J."/>
            <person name="Shu S."/>
            <person name="Flowers D."/>
            <person name="Luo F."/>
            <person name="Wang Y."/>
            <person name="Xia P."/>
            <person name="Barry K."/>
            <person name="Daum C."/>
            <person name="Lipzen A."/>
            <person name="Yoshinaga Y."/>
            <person name="Schmutz J."/>
            <person name="Saski C."/>
            <person name="Vermerris W."/>
            <person name="Kresovich S."/>
        </authorList>
    </citation>
    <scope>NUCLEOTIDE SEQUENCE</scope>
</reference>
<dbReference type="OMA" id="RMPDSAK"/>
<dbReference type="EMBL" id="CM027680">
    <property type="protein sequence ID" value="KAG0552076.1"/>
    <property type="molecule type" value="Genomic_DNA"/>
</dbReference>
<dbReference type="Pfam" id="PF13041">
    <property type="entry name" value="PPR_2"/>
    <property type="match status" value="2"/>
</dbReference>
<evidence type="ECO:0000256" key="1">
    <source>
        <dbReference type="ARBA" id="ARBA00007626"/>
    </source>
</evidence>
<keyword evidence="3" id="KW-0809">Transit peptide</keyword>
<dbReference type="PANTHER" id="PTHR47936:SF5">
    <property type="entry name" value="PENTACOTRIPEPTIDE-REPEAT REGION OF PRORP DOMAIN-CONTAINING PROTEIN"/>
    <property type="match status" value="1"/>
</dbReference>
<feature type="repeat" description="PPR" evidence="4">
    <location>
        <begin position="235"/>
        <end position="269"/>
    </location>
</feature>
<evidence type="ECO:0000256" key="2">
    <source>
        <dbReference type="ARBA" id="ARBA00022737"/>
    </source>
</evidence>
<feature type="region of interest" description="Disordered" evidence="5">
    <location>
        <begin position="448"/>
        <end position="493"/>
    </location>
</feature>
<feature type="repeat" description="PPR" evidence="4">
    <location>
        <begin position="270"/>
        <end position="304"/>
    </location>
</feature>
<evidence type="ECO:0000256" key="4">
    <source>
        <dbReference type="PROSITE-ProRule" id="PRU00708"/>
    </source>
</evidence>
<accession>A0A921S5J0</accession>
<comment type="caution">
    <text evidence="6">The sequence shown here is derived from an EMBL/GenBank/DDBJ whole genome shotgun (WGS) entry which is preliminary data.</text>
</comment>
<evidence type="ECO:0000313" key="6">
    <source>
        <dbReference type="EMBL" id="KAG0552076.1"/>
    </source>
</evidence>
<dbReference type="PROSITE" id="PS51375">
    <property type="entry name" value="PPR"/>
    <property type="match status" value="4"/>
</dbReference>
<evidence type="ECO:0000313" key="7">
    <source>
        <dbReference type="Proteomes" id="UP000807115"/>
    </source>
</evidence>
<keyword evidence="2" id="KW-0677">Repeat</keyword>
<reference evidence="6" key="1">
    <citation type="journal article" date="2019" name="BMC Genomics">
        <title>A new reference genome for Sorghum bicolor reveals high levels of sequence similarity between sweet and grain genotypes: implications for the genetics of sugar metabolism.</title>
        <authorList>
            <person name="Cooper E.A."/>
            <person name="Brenton Z.W."/>
            <person name="Flinn B.S."/>
            <person name="Jenkins J."/>
            <person name="Shu S."/>
            <person name="Flowers D."/>
            <person name="Luo F."/>
            <person name="Wang Y."/>
            <person name="Xia P."/>
            <person name="Barry K."/>
            <person name="Daum C."/>
            <person name="Lipzen A."/>
            <person name="Yoshinaga Y."/>
            <person name="Schmutz J."/>
            <person name="Saski C."/>
            <person name="Vermerris W."/>
            <person name="Kresovich S."/>
        </authorList>
    </citation>
    <scope>NUCLEOTIDE SEQUENCE</scope>
</reference>
<proteinExistence type="inferred from homology"/>
<sequence length="493" mass="55268">MASPARRLSSIFSSTKPRARLPKPAPEPTQPAKAPVAQHEQSLLLPKILYPRVTKSKSPPRNHPHLPRSTLDLFSSIPKLRRSCCFLPPAEAGGRRSDGGMEAIFRERNPDKLVSRFIAKSTASESFRNEHRVYEVAVARLASFGRHDAIAAIIDSQKPFIKASSVGFAARLIRLCGRASMPSHAAAIFHDLPPKHKSIMTFNALLATYVDASDFDALAIAFQQILASHPTIVPTVYSYSILISALCQKRELSAALDVITLMEKRGVSPDNIFFNIVLNGFYRNDSFDDAEKVWEIMKERNIEPDAKCYNAKLRGLISQGRVEDAVALIERMQKEGPKPDSVSYNELIRGYCKEGRLNQAKKVYDDLIKNECAPNRGTFHTLVPHFVEARELDCALSCCHEIFRRKCRVQCSLLQGVVTALIAASRMEEARRIVQLGRTSYYPRKGLRIPHKGLKMPQPTREDNDVEAETDSEDSVSYEDGYDEEEEESKNAQ</sequence>
<evidence type="ECO:0008006" key="8">
    <source>
        <dbReference type="Google" id="ProtNLM"/>
    </source>
</evidence>
<feature type="repeat" description="PPR" evidence="4">
    <location>
        <begin position="340"/>
        <end position="374"/>
    </location>
</feature>
<dbReference type="Gramene" id="EER95222">
    <property type="protein sequence ID" value="EER95222"/>
    <property type="gene ID" value="SORBI_3001G448500"/>
</dbReference>